<evidence type="ECO:0000259" key="6">
    <source>
        <dbReference type="PROSITE" id="PS50893"/>
    </source>
</evidence>
<keyword evidence="3" id="KW-0547">Nucleotide-binding</keyword>
<evidence type="ECO:0000256" key="2">
    <source>
        <dbReference type="ARBA" id="ARBA00022448"/>
    </source>
</evidence>
<dbReference type="PIRSF" id="PIRSF039137">
    <property type="entry name" value="ABC_branched_ATPase"/>
    <property type="match status" value="1"/>
</dbReference>
<dbReference type="InterPro" id="IPR017871">
    <property type="entry name" value="ABC_transporter-like_CS"/>
</dbReference>
<dbReference type="GO" id="GO:0005524">
    <property type="term" value="F:ATP binding"/>
    <property type="evidence" value="ECO:0007669"/>
    <property type="project" value="UniProtKB-KW"/>
</dbReference>
<accession>A0A1H9VFW5</accession>
<dbReference type="GO" id="GO:0016887">
    <property type="term" value="F:ATP hydrolysis activity"/>
    <property type="evidence" value="ECO:0007669"/>
    <property type="project" value="InterPro"/>
</dbReference>
<dbReference type="Pfam" id="PF00005">
    <property type="entry name" value="ABC_tran"/>
    <property type="match status" value="1"/>
</dbReference>
<dbReference type="InterPro" id="IPR003593">
    <property type="entry name" value="AAA+_ATPase"/>
</dbReference>
<keyword evidence="5" id="KW-0029">Amino-acid transport</keyword>
<dbReference type="Proteomes" id="UP000199051">
    <property type="component" value="Unassembled WGS sequence"/>
</dbReference>
<dbReference type="PANTHER" id="PTHR43820:SF3">
    <property type="entry name" value="BRANCHED-CHAIN AMINO ACID TRANSPORT SYSTEM,ATP-BINDING PROTEIN"/>
    <property type="match status" value="1"/>
</dbReference>
<dbReference type="PROSITE" id="PS50893">
    <property type="entry name" value="ABC_TRANSPORTER_2"/>
    <property type="match status" value="1"/>
</dbReference>
<name>A0A1H9VFW5_9PSEU</name>
<comment type="similarity">
    <text evidence="1">Belongs to the ABC transporter superfamily.</text>
</comment>
<evidence type="ECO:0000256" key="5">
    <source>
        <dbReference type="ARBA" id="ARBA00022970"/>
    </source>
</evidence>
<gene>
    <name evidence="7" type="ORF">SAMN04487818_108327</name>
</gene>
<keyword evidence="4 7" id="KW-0067">ATP-binding</keyword>
<dbReference type="PANTHER" id="PTHR43820">
    <property type="entry name" value="HIGH-AFFINITY BRANCHED-CHAIN AMINO ACID TRANSPORT ATP-BINDING PROTEIN LIVF"/>
    <property type="match status" value="1"/>
</dbReference>
<evidence type="ECO:0000313" key="7">
    <source>
        <dbReference type="EMBL" id="SES20441.1"/>
    </source>
</evidence>
<keyword evidence="2" id="KW-0813">Transport</keyword>
<dbReference type="CDD" id="cd03224">
    <property type="entry name" value="ABC_TM1139_LivF_branched"/>
    <property type="match status" value="1"/>
</dbReference>
<dbReference type="InterPro" id="IPR030660">
    <property type="entry name" value="ABC_branched_ATPase_LivF/BraG"/>
</dbReference>
<organism evidence="7 8">
    <name type="scientific">Actinokineospora terrae</name>
    <dbReference type="NCBI Taxonomy" id="155974"/>
    <lineage>
        <taxon>Bacteria</taxon>
        <taxon>Bacillati</taxon>
        <taxon>Actinomycetota</taxon>
        <taxon>Actinomycetes</taxon>
        <taxon>Pseudonocardiales</taxon>
        <taxon>Pseudonocardiaceae</taxon>
        <taxon>Actinokineospora</taxon>
    </lineage>
</organism>
<dbReference type="InterPro" id="IPR027417">
    <property type="entry name" value="P-loop_NTPase"/>
</dbReference>
<dbReference type="InterPro" id="IPR003439">
    <property type="entry name" value="ABC_transporter-like_ATP-bd"/>
</dbReference>
<sequence>MTALLEVQNLSVAYGAIEAVRDVSFAVGEGQIVSLIGSNGAGKTTTLRTISGLLRPKSGTILLEGKPIADLAAHTILERGVAHCPEGRRLFGRMTVEENLQLGAYVRKDSGVAADMQRVYDLFPVLGQRRTLKAGLFSGGEQQMLAIGRAMMSRPRLLMLDEPSMGLSPIMTQRIFDTIKELQAAGTTILLVEQNALAALALSDRGYVVDLGRTTLEGPGHELLADERVRAAYLGED</sequence>
<dbReference type="STRING" id="155974.SAMN04487818_108327"/>
<dbReference type="GO" id="GO:0015658">
    <property type="term" value="F:branched-chain amino acid transmembrane transporter activity"/>
    <property type="evidence" value="ECO:0007669"/>
    <property type="project" value="InterPro"/>
</dbReference>
<proteinExistence type="inferred from homology"/>
<evidence type="ECO:0000256" key="3">
    <source>
        <dbReference type="ARBA" id="ARBA00022741"/>
    </source>
</evidence>
<dbReference type="SMART" id="SM00382">
    <property type="entry name" value="AAA"/>
    <property type="match status" value="1"/>
</dbReference>
<evidence type="ECO:0000256" key="1">
    <source>
        <dbReference type="ARBA" id="ARBA00005417"/>
    </source>
</evidence>
<dbReference type="InterPro" id="IPR052156">
    <property type="entry name" value="BCAA_Transport_ATP-bd_LivF"/>
</dbReference>
<protein>
    <submittedName>
        <fullName evidence="7">Amino acid/amide ABC transporter ATP-binding protein 2, HAAT family (TC 3.A.1.4.-)</fullName>
    </submittedName>
</protein>
<reference evidence="8" key="1">
    <citation type="submission" date="2016-10" db="EMBL/GenBank/DDBJ databases">
        <authorList>
            <person name="Varghese N."/>
            <person name="Submissions S."/>
        </authorList>
    </citation>
    <scope>NUCLEOTIDE SEQUENCE [LARGE SCALE GENOMIC DNA]</scope>
    <source>
        <strain evidence="8">DSM 44260</strain>
    </source>
</reference>
<dbReference type="Gene3D" id="3.40.50.300">
    <property type="entry name" value="P-loop containing nucleotide triphosphate hydrolases"/>
    <property type="match status" value="1"/>
</dbReference>
<dbReference type="EMBL" id="FOGI01000008">
    <property type="protein sequence ID" value="SES20441.1"/>
    <property type="molecule type" value="Genomic_DNA"/>
</dbReference>
<keyword evidence="8" id="KW-1185">Reference proteome</keyword>
<dbReference type="PROSITE" id="PS00211">
    <property type="entry name" value="ABC_TRANSPORTER_1"/>
    <property type="match status" value="1"/>
</dbReference>
<evidence type="ECO:0000313" key="8">
    <source>
        <dbReference type="Proteomes" id="UP000199051"/>
    </source>
</evidence>
<feature type="domain" description="ABC transporter" evidence="6">
    <location>
        <begin position="5"/>
        <end position="236"/>
    </location>
</feature>
<dbReference type="AlphaFoldDB" id="A0A1H9VFW5"/>
<dbReference type="SUPFAM" id="SSF52540">
    <property type="entry name" value="P-loop containing nucleoside triphosphate hydrolases"/>
    <property type="match status" value="1"/>
</dbReference>
<dbReference type="GO" id="GO:0015807">
    <property type="term" value="P:L-amino acid transport"/>
    <property type="evidence" value="ECO:0007669"/>
    <property type="project" value="TreeGrafter"/>
</dbReference>
<dbReference type="RefSeq" id="WP_092780781.1">
    <property type="nucleotide sequence ID" value="NZ_FOGI01000008.1"/>
</dbReference>
<evidence type="ECO:0000256" key="4">
    <source>
        <dbReference type="ARBA" id="ARBA00022840"/>
    </source>
</evidence>